<feature type="domain" description="GtrA/DPMS transmembrane" evidence="7">
    <location>
        <begin position="12"/>
        <end position="125"/>
    </location>
</feature>
<comment type="caution">
    <text evidence="8">The sequence shown here is derived from an EMBL/GenBank/DDBJ whole genome shotgun (WGS) entry which is preliminary data.</text>
</comment>
<evidence type="ECO:0000313" key="9">
    <source>
        <dbReference type="Proteomes" id="UP000630528"/>
    </source>
</evidence>
<evidence type="ECO:0000256" key="6">
    <source>
        <dbReference type="SAM" id="Phobius"/>
    </source>
</evidence>
<protein>
    <submittedName>
        <fullName evidence="8">GtrA family protein</fullName>
    </submittedName>
</protein>
<comment type="similarity">
    <text evidence="2">Belongs to the GtrA family.</text>
</comment>
<keyword evidence="3 6" id="KW-0812">Transmembrane</keyword>
<evidence type="ECO:0000256" key="5">
    <source>
        <dbReference type="ARBA" id="ARBA00023136"/>
    </source>
</evidence>
<name>A0A934WPM0_9BURK</name>
<reference evidence="8" key="1">
    <citation type="journal article" date="2012" name="J. Microbiol. Biotechnol.">
        <title>Ramlibacter ginsenosidimutans sp. nov., with ginsenoside-converting activity.</title>
        <authorList>
            <person name="Wang L."/>
            <person name="An D.S."/>
            <person name="Kim S.G."/>
            <person name="Jin F.X."/>
            <person name="Kim S.C."/>
            <person name="Lee S.T."/>
            <person name="Im W.T."/>
        </authorList>
    </citation>
    <scope>NUCLEOTIDE SEQUENCE</scope>
    <source>
        <strain evidence="8">KACC 17527</strain>
    </source>
</reference>
<dbReference type="InterPro" id="IPR051401">
    <property type="entry name" value="GtrA_CellWall_Glycosyl"/>
</dbReference>
<keyword evidence="5 6" id="KW-0472">Membrane</keyword>
<dbReference type="Pfam" id="PF04138">
    <property type="entry name" value="GtrA_DPMS_TM"/>
    <property type="match status" value="1"/>
</dbReference>
<dbReference type="AlphaFoldDB" id="A0A934WPM0"/>
<dbReference type="GO" id="GO:0000271">
    <property type="term" value="P:polysaccharide biosynthetic process"/>
    <property type="evidence" value="ECO:0007669"/>
    <property type="project" value="InterPro"/>
</dbReference>
<dbReference type="GO" id="GO:0005886">
    <property type="term" value="C:plasma membrane"/>
    <property type="evidence" value="ECO:0007669"/>
    <property type="project" value="TreeGrafter"/>
</dbReference>
<evidence type="ECO:0000256" key="3">
    <source>
        <dbReference type="ARBA" id="ARBA00022692"/>
    </source>
</evidence>
<dbReference type="PANTHER" id="PTHR38459:SF1">
    <property type="entry name" value="PROPHAGE BACTOPRENOL-LINKED GLUCOSE TRANSLOCASE HOMOLOG"/>
    <property type="match status" value="1"/>
</dbReference>
<reference evidence="8" key="2">
    <citation type="submission" date="2021-01" db="EMBL/GenBank/DDBJ databases">
        <authorList>
            <person name="Kang M."/>
        </authorList>
    </citation>
    <scope>NUCLEOTIDE SEQUENCE</scope>
    <source>
        <strain evidence="8">KACC 17527</strain>
    </source>
</reference>
<dbReference type="RefSeq" id="WP_201176079.1">
    <property type="nucleotide sequence ID" value="NZ_JAEPWM010000010.1"/>
</dbReference>
<feature type="transmembrane region" description="Helical" evidence="6">
    <location>
        <begin position="106"/>
        <end position="125"/>
    </location>
</feature>
<organism evidence="8 9">
    <name type="scientific">Ramlibacter ginsenosidimutans</name>
    <dbReference type="NCBI Taxonomy" id="502333"/>
    <lineage>
        <taxon>Bacteria</taxon>
        <taxon>Pseudomonadati</taxon>
        <taxon>Pseudomonadota</taxon>
        <taxon>Betaproteobacteria</taxon>
        <taxon>Burkholderiales</taxon>
        <taxon>Comamonadaceae</taxon>
        <taxon>Ramlibacter</taxon>
    </lineage>
</organism>
<dbReference type="EMBL" id="JAEPWM010000010">
    <property type="protein sequence ID" value="MBK6008570.1"/>
    <property type="molecule type" value="Genomic_DNA"/>
</dbReference>
<dbReference type="PANTHER" id="PTHR38459">
    <property type="entry name" value="PROPHAGE BACTOPRENOL-LINKED GLUCOSE TRANSLOCASE HOMOLOG"/>
    <property type="match status" value="1"/>
</dbReference>
<gene>
    <name evidence="8" type="ORF">JJB11_20915</name>
</gene>
<feature type="transmembrane region" description="Helical" evidence="6">
    <location>
        <begin position="74"/>
        <end position="94"/>
    </location>
</feature>
<dbReference type="Proteomes" id="UP000630528">
    <property type="component" value="Unassembled WGS sequence"/>
</dbReference>
<dbReference type="InterPro" id="IPR007267">
    <property type="entry name" value="GtrA_DPMS_TM"/>
</dbReference>
<feature type="transmembrane region" description="Helical" evidence="6">
    <location>
        <begin position="38"/>
        <end position="62"/>
    </location>
</feature>
<proteinExistence type="inferred from homology"/>
<evidence type="ECO:0000259" key="7">
    <source>
        <dbReference type="Pfam" id="PF04138"/>
    </source>
</evidence>
<evidence type="ECO:0000313" key="8">
    <source>
        <dbReference type="EMBL" id="MBK6008570.1"/>
    </source>
</evidence>
<keyword evidence="4 6" id="KW-1133">Transmembrane helix</keyword>
<feature type="transmembrane region" description="Helical" evidence="6">
    <location>
        <begin position="12"/>
        <end position="32"/>
    </location>
</feature>
<accession>A0A934WPM0</accession>
<keyword evidence="9" id="KW-1185">Reference proteome</keyword>
<evidence type="ECO:0000256" key="2">
    <source>
        <dbReference type="ARBA" id="ARBA00009399"/>
    </source>
</evidence>
<evidence type="ECO:0000256" key="4">
    <source>
        <dbReference type="ARBA" id="ARBA00022989"/>
    </source>
</evidence>
<sequence length="151" mass="15894">MMRPHLTTQAARYFVTGGIAAVVDVTGFHLLAQHMGSVLAPAVASFLLAAVVNYTLTSAWVFGSDWRSLRRAAMFLAFATVGLAINAGVTWAVATLLPVAPVLAKIVGIGVAFSANFLMNALIVFRDKGRQADAPRARKMPAGTAPANSPR</sequence>
<evidence type="ECO:0000256" key="1">
    <source>
        <dbReference type="ARBA" id="ARBA00004141"/>
    </source>
</evidence>
<comment type="subcellular location">
    <subcellularLocation>
        <location evidence="1">Membrane</location>
        <topology evidence="1">Multi-pass membrane protein</topology>
    </subcellularLocation>
</comment>